<feature type="transmembrane region" description="Helical" evidence="1">
    <location>
        <begin position="12"/>
        <end position="38"/>
    </location>
</feature>
<keyword evidence="1" id="KW-1133">Transmembrane helix</keyword>
<dbReference type="Proteomes" id="UP000321533">
    <property type="component" value="Chromosome"/>
</dbReference>
<dbReference type="GO" id="GO:0090313">
    <property type="term" value="P:regulation of protein targeting to membrane"/>
    <property type="evidence" value="ECO:0007669"/>
    <property type="project" value="TreeGrafter"/>
</dbReference>
<dbReference type="KEGG" id="pgin:FRZ67_12480"/>
<proteinExistence type="predicted"/>
<dbReference type="PANTHER" id="PTHR30441">
    <property type="entry name" value="DUF748 DOMAIN-CONTAINING PROTEIN"/>
    <property type="match status" value="1"/>
</dbReference>
<protein>
    <submittedName>
        <fullName evidence="2">Uncharacterized protein</fullName>
    </submittedName>
</protein>
<evidence type="ECO:0000256" key="1">
    <source>
        <dbReference type="SAM" id="Phobius"/>
    </source>
</evidence>
<dbReference type="EMBL" id="CP042435">
    <property type="protein sequence ID" value="QEC68076.1"/>
    <property type="molecule type" value="Genomic_DNA"/>
</dbReference>
<gene>
    <name evidence="2" type="ORF">FRZ67_12480</name>
</gene>
<evidence type="ECO:0000313" key="2">
    <source>
        <dbReference type="EMBL" id="QEC68076.1"/>
    </source>
</evidence>
<keyword evidence="3" id="KW-1185">Reference proteome</keyword>
<evidence type="ECO:0000313" key="3">
    <source>
        <dbReference type="Proteomes" id="UP000321533"/>
    </source>
</evidence>
<reference evidence="2 3" key="1">
    <citation type="journal article" date="2016" name="Int. J. Syst. Evol. Microbiol.">
        <title>Panacibacter ginsenosidivorans gen. nov., sp. nov., with ginsenoside converting activity isolated from soil of a ginseng field.</title>
        <authorList>
            <person name="Siddiqi M.Z."/>
            <person name="Muhammad Shafi S."/>
            <person name="Choi K.D."/>
            <person name="Im W.T."/>
        </authorList>
    </citation>
    <scope>NUCLEOTIDE SEQUENCE [LARGE SCALE GENOMIC DNA]</scope>
    <source>
        <strain evidence="2 3">Gsoil1550</strain>
    </source>
</reference>
<name>A0A5B8VBM3_9BACT</name>
<organism evidence="2 3">
    <name type="scientific">Panacibacter ginsenosidivorans</name>
    <dbReference type="NCBI Taxonomy" id="1813871"/>
    <lineage>
        <taxon>Bacteria</taxon>
        <taxon>Pseudomonadati</taxon>
        <taxon>Bacteroidota</taxon>
        <taxon>Chitinophagia</taxon>
        <taxon>Chitinophagales</taxon>
        <taxon>Chitinophagaceae</taxon>
        <taxon>Panacibacter</taxon>
    </lineage>
</organism>
<dbReference type="GO" id="GO:0005886">
    <property type="term" value="C:plasma membrane"/>
    <property type="evidence" value="ECO:0007669"/>
    <property type="project" value="TreeGrafter"/>
</dbReference>
<keyword evidence="1" id="KW-0472">Membrane</keyword>
<dbReference type="AlphaFoldDB" id="A0A5B8VBM3"/>
<dbReference type="PANTHER" id="PTHR30441:SF8">
    <property type="entry name" value="DUF748 DOMAIN-CONTAINING PROTEIN"/>
    <property type="match status" value="1"/>
</dbReference>
<dbReference type="RefSeq" id="WP_147189883.1">
    <property type="nucleotide sequence ID" value="NZ_CP042435.1"/>
</dbReference>
<accession>A0A5B8VBM3</accession>
<sequence length="819" mass="91731">MIFSFIKNKALRITAWVFSSLLLIIILLLAAVNIYLAFNKDSLLSKVKETIGNNVAGRLEVKDISISTISTFPDIAVDLENVELIDSVYQMPFLKCSVLSCRINIFKIGDIQHQLSKVVLKQGRIHIYTDSSGYSNLGMFLKPKKETTQKQKEGFVIRTVMLERIDLVIDNEQKKKDFDFHIQDFTAKLKQTDTLLHIAVEHKTTVMKMIFNRAKGSYLENMAVEGNLDLYFNRASKTLRCERSEMEINEQPYTVTGLFNFSGEPSFHLDIAGNESKFEKTYVVLTPKLRTRLSAIQITEPLAVHVALNGPLANGKIPIVTASWKTENNQLSSGPVTFDECSFTGSFTNNISDTLPHTDQFSEITMQTFSGKWRGLELTGKNIKVNNLQQPVVQFNLSSFASLTDVDNAIGSDAITFLAGTASIGLSYKGPLIADPSQLKNLTAALQLKNGQLLYEPKNIMLENCTGFVSIGDNKLLFKDFEFDFKNSHFAVNVEGNDMSGLSKNINYKAALALNVSSPYLHLDEIFQVLQPTEKKTTKKRKAQFAATANKIDDFFANSNWIINLAADKVSKGPFYAEKLKVQLAMQENNWNVNYLSLYHAGGSISATGKLYQRNAKTSAAHADIKVQQINIQQLLTGFNNFGQNSITGKNLRGVLDAEAHLNMTINSGTGVVIPRSMTGAIDFSLKNGAIINHKGLEEMKILFLKNRDMSNVRFAELKDRLDITPDYLYINRMEIQSTAISMYLEGQYDIYGKNTDMLIQVPFSNFGERDETVPAKNKGLDAKTGLSIWIGAKNDQYGEIKFTPRLSKKKFKKDKDKK</sequence>
<dbReference type="OrthoDB" id="1489065at2"/>
<keyword evidence="1" id="KW-0812">Transmembrane</keyword>
<dbReference type="InterPro" id="IPR052894">
    <property type="entry name" value="AsmA-related"/>
</dbReference>